<dbReference type="eggNOG" id="ENOG502QPPR">
    <property type="taxonomic scope" value="Eukaryota"/>
</dbReference>
<evidence type="ECO:0000256" key="14">
    <source>
        <dbReference type="ARBA" id="ARBA00038933"/>
    </source>
</evidence>
<comment type="similarity">
    <text evidence="2 17">Belongs to the glycosyl hydrolase 28 family.</text>
</comment>
<dbReference type="InterPro" id="IPR011050">
    <property type="entry name" value="Pectin_lyase_fold/virulence"/>
</dbReference>
<dbReference type="AlphaFoldDB" id="S8DQV1"/>
<keyword evidence="7" id="KW-1015">Disulfide bond</keyword>
<feature type="chain" id="PRO_5004549696" description="galacturonan 1,4-alpha-galacturonidase" evidence="18">
    <location>
        <begin position="19"/>
        <end position="410"/>
    </location>
</feature>
<keyword evidence="12" id="KW-0624">Polysaccharide degradation</keyword>
<keyword evidence="6 17" id="KW-0378">Hydrolase</keyword>
<organism evidence="19 20">
    <name type="scientific">Fomitopsis schrenkii</name>
    <name type="common">Brown rot fungus</name>
    <dbReference type="NCBI Taxonomy" id="2126942"/>
    <lineage>
        <taxon>Eukaryota</taxon>
        <taxon>Fungi</taxon>
        <taxon>Dikarya</taxon>
        <taxon>Basidiomycota</taxon>
        <taxon>Agaricomycotina</taxon>
        <taxon>Agaricomycetes</taxon>
        <taxon>Polyporales</taxon>
        <taxon>Fomitopsis</taxon>
    </lineage>
</organism>
<dbReference type="HOGENOM" id="CLU_016031_1_0_1"/>
<dbReference type="OrthoDB" id="187139at2759"/>
<reference evidence="19 20" key="1">
    <citation type="journal article" date="2012" name="Science">
        <title>The Paleozoic origin of enzymatic lignin decomposition reconstructed from 31 fungal genomes.</title>
        <authorList>
            <person name="Floudas D."/>
            <person name="Binder M."/>
            <person name="Riley R."/>
            <person name="Barry K."/>
            <person name="Blanchette R.A."/>
            <person name="Henrissat B."/>
            <person name="Martinez A.T."/>
            <person name="Otillar R."/>
            <person name="Spatafora J.W."/>
            <person name="Yadav J.S."/>
            <person name="Aerts A."/>
            <person name="Benoit I."/>
            <person name="Boyd A."/>
            <person name="Carlson A."/>
            <person name="Copeland A."/>
            <person name="Coutinho P.M."/>
            <person name="de Vries R.P."/>
            <person name="Ferreira P."/>
            <person name="Findley K."/>
            <person name="Foster B."/>
            <person name="Gaskell J."/>
            <person name="Glotzer D."/>
            <person name="Gorecki P."/>
            <person name="Heitman J."/>
            <person name="Hesse C."/>
            <person name="Hori C."/>
            <person name="Igarashi K."/>
            <person name="Jurgens J.A."/>
            <person name="Kallen N."/>
            <person name="Kersten P."/>
            <person name="Kohler A."/>
            <person name="Kuees U."/>
            <person name="Kumar T.K.A."/>
            <person name="Kuo A."/>
            <person name="LaButti K."/>
            <person name="Larrondo L.F."/>
            <person name="Lindquist E."/>
            <person name="Ling A."/>
            <person name="Lombard V."/>
            <person name="Lucas S."/>
            <person name="Lundell T."/>
            <person name="Martin R."/>
            <person name="McLaughlin D.J."/>
            <person name="Morgenstern I."/>
            <person name="Morin E."/>
            <person name="Murat C."/>
            <person name="Nagy L.G."/>
            <person name="Nolan M."/>
            <person name="Ohm R.A."/>
            <person name="Patyshakuliyeva A."/>
            <person name="Rokas A."/>
            <person name="Ruiz-Duenas F.J."/>
            <person name="Sabat G."/>
            <person name="Salamov A."/>
            <person name="Samejima M."/>
            <person name="Schmutz J."/>
            <person name="Slot J.C."/>
            <person name="St John F."/>
            <person name="Stenlid J."/>
            <person name="Sun H."/>
            <person name="Sun S."/>
            <person name="Syed K."/>
            <person name="Tsang A."/>
            <person name="Wiebenga A."/>
            <person name="Young D."/>
            <person name="Pisabarro A."/>
            <person name="Eastwood D.C."/>
            <person name="Martin F."/>
            <person name="Cullen D."/>
            <person name="Grigoriev I.V."/>
            <person name="Hibbett D.S."/>
        </authorList>
    </citation>
    <scope>NUCLEOTIDE SEQUENCE</scope>
    <source>
        <strain evidence="20">FP-58527</strain>
    </source>
</reference>
<keyword evidence="11" id="KW-0961">Cell wall biogenesis/degradation</keyword>
<protein>
    <recommendedName>
        <fullName evidence="14">galacturonan 1,4-alpha-galacturonidase</fullName>
        <ecNumber evidence="14">3.2.1.67</ecNumber>
    </recommendedName>
</protein>
<feature type="signal peptide" evidence="18">
    <location>
        <begin position="1"/>
        <end position="18"/>
    </location>
</feature>
<evidence type="ECO:0000256" key="3">
    <source>
        <dbReference type="ARBA" id="ARBA00022525"/>
    </source>
</evidence>
<evidence type="ECO:0000256" key="1">
    <source>
        <dbReference type="ARBA" id="ARBA00004613"/>
    </source>
</evidence>
<evidence type="ECO:0000256" key="6">
    <source>
        <dbReference type="ARBA" id="ARBA00022801"/>
    </source>
</evidence>
<evidence type="ECO:0000256" key="11">
    <source>
        <dbReference type="ARBA" id="ARBA00023316"/>
    </source>
</evidence>
<comment type="subcellular location">
    <subcellularLocation>
        <location evidence="1">Secreted</location>
    </subcellularLocation>
</comment>
<dbReference type="GO" id="GO:0004650">
    <property type="term" value="F:polygalacturonase activity"/>
    <property type="evidence" value="ECO:0007669"/>
    <property type="project" value="InterPro"/>
</dbReference>
<keyword evidence="9" id="KW-0119">Carbohydrate metabolism</keyword>
<dbReference type="EC" id="3.2.1.67" evidence="14"/>
<evidence type="ECO:0000256" key="9">
    <source>
        <dbReference type="ARBA" id="ARBA00023277"/>
    </source>
</evidence>
<keyword evidence="3" id="KW-0964">Secreted</keyword>
<dbReference type="EMBL" id="KE504203">
    <property type="protein sequence ID" value="EPS95671.1"/>
    <property type="molecule type" value="Genomic_DNA"/>
</dbReference>
<evidence type="ECO:0000256" key="15">
    <source>
        <dbReference type="ARBA" id="ARBA00048766"/>
    </source>
</evidence>
<keyword evidence="5" id="KW-0677">Repeat</keyword>
<evidence type="ECO:0000256" key="18">
    <source>
        <dbReference type="SAM" id="SignalP"/>
    </source>
</evidence>
<evidence type="ECO:0000256" key="8">
    <source>
        <dbReference type="ARBA" id="ARBA00023180"/>
    </source>
</evidence>
<keyword evidence="10 17" id="KW-0326">Glycosidase</keyword>
<sequence length="410" mass="44183">MFYRRALALVSLATTALAWHTICAVKPLGGGRDDGPSINAAFEKCSENAAIILDGYYSVNTLLLAQNLRHVDIVLSGTVQYTPNIAYWSPNSLYMTYQNATTFWFLSGEYIHLYGGGTIDGNGQVWWDTFNTSQNKGTAGGSSTTFARPIPLTVGNASHVIVEDITEIGSPFWNNFVYQSTNVTYSRINISTVSYSSSPTANSDGWDIYRSSYVTIQDSTVNNDDDCVSFKPNSTNMVVQNMWCNGSHGISVGSLGQYAGETDIVADVFVNNITMRNAQNGARIKVFGGNPDANSTAGGGIGYVKNITFQNFYVYNVDNPMYINQCYSTPAATCEQYPSTLSISDIHYINVTGTSSGKEGSVVVDLECSAECEDITAVGTHLAAPNGTAEYVCANIASVSELDFNCTAPA</sequence>
<keyword evidence="4 18" id="KW-0732">Signal</keyword>
<dbReference type="PROSITE" id="PS00502">
    <property type="entry name" value="POLYGALACTURONASE"/>
    <property type="match status" value="1"/>
</dbReference>
<evidence type="ECO:0000256" key="13">
    <source>
        <dbReference type="ARBA" id="ARBA00037312"/>
    </source>
</evidence>
<dbReference type="InterPro" id="IPR012334">
    <property type="entry name" value="Pectin_lyas_fold"/>
</dbReference>
<evidence type="ECO:0000313" key="20">
    <source>
        <dbReference type="Proteomes" id="UP000015241"/>
    </source>
</evidence>
<dbReference type="Pfam" id="PF00295">
    <property type="entry name" value="Glyco_hydro_28"/>
    <property type="match status" value="1"/>
</dbReference>
<dbReference type="STRING" id="743788.S8DQV1"/>
<dbReference type="PANTHER" id="PTHR31736">
    <property type="match status" value="1"/>
</dbReference>
<evidence type="ECO:0000256" key="7">
    <source>
        <dbReference type="ARBA" id="ARBA00023157"/>
    </source>
</evidence>
<gene>
    <name evidence="19" type="ORF">FOMPIDRAFT_93123</name>
</gene>
<dbReference type="GO" id="GO:0071555">
    <property type="term" value="P:cell wall organization"/>
    <property type="evidence" value="ECO:0007669"/>
    <property type="project" value="UniProtKB-KW"/>
</dbReference>
<dbReference type="PANTHER" id="PTHR31736:SF12">
    <property type="entry name" value="EXO-POLYGALACTURONASE, PUTATIVE-RELATED"/>
    <property type="match status" value="1"/>
</dbReference>
<keyword evidence="8" id="KW-0325">Glycoprotein</keyword>
<evidence type="ECO:0000256" key="12">
    <source>
        <dbReference type="ARBA" id="ARBA00023326"/>
    </source>
</evidence>
<proteinExistence type="inferred from homology"/>
<comment type="catalytic activity">
    <reaction evidence="15">
        <text>[(1-&gt;4)-alpha-D-galacturonosyl](n) + H2O = alpha-D-galacturonate + [(1-&gt;4)-alpha-D-galacturonosyl](n-1)</text>
        <dbReference type="Rhea" id="RHEA:14117"/>
        <dbReference type="Rhea" id="RHEA-COMP:14570"/>
        <dbReference type="Rhea" id="RHEA-COMP:14572"/>
        <dbReference type="ChEBI" id="CHEBI:15377"/>
        <dbReference type="ChEBI" id="CHEBI:58658"/>
        <dbReference type="ChEBI" id="CHEBI:140523"/>
        <dbReference type="EC" id="3.2.1.67"/>
    </reaction>
</comment>
<comment type="function">
    <text evidence="13">Specific in hydrolyzing the terminal glycosidic bond of polygalacturonic acid and oligogalacturonates.</text>
</comment>
<evidence type="ECO:0000256" key="2">
    <source>
        <dbReference type="ARBA" id="ARBA00008834"/>
    </source>
</evidence>
<evidence type="ECO:0000256" key="4">
    <source>
        <dbReference type="ARBA" id="ARBA00022729"/>
    </source>
</evidence>
<dbReference type="Gene3D" id="2.160.20.10">
    <property type="entry name" value="Single-stranded right-handed beta-helix, Pectin lyase-like"/>
    <property type="match status" value="1"/>
</dbReference>
<feature type="active site" evidence="16">
    <location>
        <position position="248"/>
    </location>
</feature>
<accession>S8DQV1</accession>
<dbReference type="InterPro" id="IPR006626">
    <property type="entry name" value="PbH1"/>
</dbReference>
<evidence type="ECO:0000313" key="19">
    <source>
        <dbReference type="EMBL" id="EPS95671.1"/>
    </source>
</evidence>
<dbReference type="InterPro" id="IPR000743">
    <property type="entry name" value="Glyco_hydro_28"/>
</dbReference>
<evidence type="ECO:0000256" key="16">
    <source>
        <dbReference type="PROSITE-ProRule" id="PRU10052"/>
    </source>
</evidence>
<dbReference type="SUPFAM" id="SSF51126">
    <property type="entry name" value="Pectin lyase-like"/>
    <property type="match status" value="1"/>
</dbReference>
<dbReference type="GO" id="GO:0047911">
    <property type="term" value="F:galacturan 1,4-alpha-galacturonidase activity"/>
    <property type="evidence" value="ECO:0007669"/>
    <property type="project" value="UniProtKB-EC"/>
</dbReference>
<dbReference type="Proteomes" id="UP000015241">
    <property type="component" value="Unassembled WGS sequence"/>
</dbReference>
<dbReference type="GO" id="GO:0005576">
    <property type="term" value="C:extracellular region"/>
    <property type="evidence" value="ECO:0007669"/>
    <property type="project" value="UniProtKB-SubCell"/>
</dbReference>
<evidence type="ECO:0000256" key="10">
    <source>
        <dbReference type="ARBA" id="ARBA00023295"/>
    </source>
</evidence>
<dbReference type="InParanoid" id="S8DQV1"/>
<keyword evidence="20" id="KW-1185">Reference proteome</keyword>
<name>S8DQV1_FOMSC</name>
<dbReference type="SMART" id="SM00710">
    <property type="entry name" value="PbH1"/>
    <property type="match status" value="5"/>
</dbReference>
<evidence type="ECO:0000256" key="17">
    <source>
        <dbReference type="RuleBase" id="RU361169"/>
    </source>
</evidence>
<evidence type="ECO:0000256" key="5">
    <source>
        <dbReference type="ARBA" id="ARBA00022737"/>
    </source>
</evidence>
<dbReference type="GO" id="GO:0045490">
    <property type="term" value="P:pectin catabolic process"/>
    <property type="evidence" value="ECO:0007669"/>
    <property type="project" value="UniProtKB-ARBA"/>
</dbReference>